<dbReference type="EMBL" id="JASMQC010000075">
    <property type="protein sequence ID" value="KAK1928353.1"/>
    <property type="molecule type" value="Genomic_DNA"/>
</dbReference>
<protein>
    <submittedName>
        <fullName evidence="2">Uncharacterized protein</fullName>
    </submittedName>
</protein>
<dbReference type="Proteomes" id="UP001259832">
    <property type="component" value="Unassembled WGS sequence"/>
</dbReference>
<proteinExistence type="predicted"/>
<keyword evidence="3" id="KW-1185">Reference proteome</keyword>
<comment type="caution">
    <text evidence="2">The sequence shown here is derived from an EMBL/GenBank/DDBJ whole genome shotgun (WGS) entry which is preliminary data.</text>
</comment>
<reference evidence="2" key="1">
    <citation type="submission" date="2023-08" db="EMBL/GenBank/DDBJ databases">
        <title>Reference Genome Resource for the Citrus Pathogen Phytophthora citrophthora.</title>
        <authorList>
            <person name="Moller H."/>
            <person name="Coetzee B."/>
            <person name="Rose L.J."/>
            <person name="Van Niekerk J.M."/>
        </authorList>
    </citation>
    <scope>NUCLEOTIDE SEQUENCE</scope>
    <source>
        <strain evidence="2">STE-U-9442</strain>
    </source>
</reference>
<evidence type="ECO:0000256" key="1">
    <source>
        <dbReference type="SAM" id="MobiDB-lite"/>
    </source>
</evidence>
<dbReference type="AlphaFoldDB" id="A0AAD9FY27"/>
<sequence length="165" mass="18297">MEHFRDGQADEILSLNADIASLCSGMGTASGETAIAIIQGQQSQHTAEHWDSRQQLARIQARLDAALEDRDNRLTELREAGEAEIELQQKLHDRERELFEVRHDLMFAQNSLVRWQRADPPPGSSVAASAQDNPAPASTEEALLRLDLTRAQGELLTAKAEIAYL</sequence>
<organism evidence="2 3">
    <name type="scientific">Phytophthora citrophthora</name>
    <dbReference type="NCBI Taxonomy" id="4793"/>
    <lineage>
        <taxon>Eukaryota</taxon>
        <taxon>Sar</taxon>
        <taxon>Stramenopiles</taxon>
        <taxon>Oomycota</taxon>
        <taxon>Peronosporomycetes</taxon>
        <taxon>Peronosporales</taxon>
        <taxon>Peronosporaceae</taxon>
        <taxon>Phytophthora</taxon>
    </lineage>
</organism>
<evidence type="ECO:0000313" key="3">
    <source>
        <dbReference type="Proteomes" id="UP001259832"/>
    </source>
</evidence>
<evidence type="ECO:0000313" key="2">
    <source>
        <dbReference type="EMBL" id="KAK1928353.1"/>
    </source>
</evidence>
<name>A0AAD9FY27_9STRA</name>
<gene>
    <name evidence="2" type="ORF">P3T76_016183</name>
</gene>
<accession>A0AAD9FY27</accession>
<feature type="region of interest" description="Disordered" evidence="1">
    <location>
        <begin position="116"/>
        <end position="138"/>
    </location>
</feature>